<dbReference type="PROSITE" id="PS50112">
    <property type="entry name" value="PAS"/>
    <property type="match status" value="1"/>
</dbReference>
<dbReference type="SUPFAM" id="SSF47384">
    <property type="entry name" value="Homodimeric domain of signal transducing histidine kinase"/>
    <property type="match status" value="1"/>
</dbReference>
<accession>A0A2A7URZ9</accession>
<dbReference type="SUPFAM" id="SSF55785">
    <property type="entry name" value="PYP-like sensor domain (PAS domain)"/>
    <property type="match status" value="1"/>
</dbReference>
<dbReference type="RefSeq" id="WP_098066025.1">
    <property type="nucleotide sequence ID" value="NZ_DALZQJ010000006.1"/>
</dbReference>
<name>A0A2A7URZ9_COMTR</name>
<dbReference type="AlphaFoldDB" id="A0A2A7URZ9"/>
<dbReference type="CDD" id="cd06225">
    <property type="entry name" value="HAMP"/>
    <property type="match status" value="1"/>
</dbReference>
<evidence type="ECO:0000259" key="11">
    <source>
        <dbReference type="PROSITE" id="PS50109"/>
    </source>
</evidence>
<gene>
    <name evidence="14" type="ORF">CRM82_04510</name>
</gene>
<dbReference type="InterPro" id="IPR036097">
    <property type="entry name" value="HisK_dim/P_sf"/>
</dbReference>
<dbReference type="PANTHER" id="PTHR43065">
    <property type="entry name" value="SENSOR HISTIDINE KINASE"/>
    <property type="match status" value="1"/>
</dbReference>
<dbReference type="Gene3D" id="1.10.287.130">
    <property type="match status" value="1"/>
</dbReference>
<dbReference type="SMART" id="SM00387">
    <property type="entry name" value="HATPase_c"/>
    <property type="match status" value="1"/>
</dbReference>
<dbReference type="SMART" id="SM00304">
    <property type="entry name" value="HAMP"/>
    <property type="match status" value="1"/>
</dbReference>
<evidence type="ECO:0000259" key="13">
    <source>
        <dbReference type="PROSITE" id="PS50885"/>
    </source>
</evidence>
<dbReference type="STRING" id="1219032.GCA_001515545_03928"/>
<dbReference type="CDD" id="cd00082">
    <property type="entry name" value="HisKA"/>
    <property type="match status" value="1"/>
</dbReference>
<reference evidence="15" key="1">
    <citation type="submission" date="2017-09" db="EMBL/GenBank/DDBJ databases">
        <title>FDA dAtabase for Regulatory Grade micrObial Sequences (FDA-ARGOS): Supporting development and validation of Infectious Disease Dx tests.</title>
        <authorList>
            <person name="Minogue T."/>
            <person name="Wolcott M."/>
            <person name="Wasieloski L."/>
            <person name="Aguilar W."/>
            <person name="Moore D."/>
            <person name="Tallon L."/>
            <person name="Sadzewicz L."/>
            <person name="Ott S."/>
            <person name="Zhao X."/>
            <person name="Nagaraj S."/>
            <person name="Vavikolanu K."/>
            <person name="Aluvathingal J."/>
            <person name="Nadendla S."/>
            <person name="Sichtig H."/>
        </authorList>
    </citation>
    <scope>NUCLEOTIDE SEQUENCE [LARGE SCALE GENOMIC DNA]</scope>
    <source>
        <strain evidence="15">FDAARGOS_394</strain>
    </source>
</reference>
<keyword evidence="5" id="KW-0808">Transferase</keyword>
<dbReference type="SUPFAM" id="SSF55874">
    <property type="entry name" value="ATPase domain of HSP90 chaperone/DNA topoisomerase II/histidine kinase"/>
    <property type="match status" value="1"/>
</dbReference>
<dbReference type="GO" id="GO:0016020">
    <property type="term" value="C:membrane"/>
    <property type="evidence" value="ECO:0007669"/>
    <property type="project" value="UniProtKB-SubCell"/>
</dbReference>
<feature type="transmembrane region" description="Helical" evidence="10">
    <location>
        <begin position="25"/>
        <end position="49"/>
    </location>
</feature>
<dbReference type="EC" id="2.7.13.3" evidence="3"/>
<evidence type="ECO:0000256" key="4">
    <source>
        <dbReference type="ARBA" id="ARBA00022553"/>
    </source>
</evidence>
<keyword evidence="10" id="KW-0812">Transmembrane</keyword>
<dbReference type="InterPro" id="IPR004358">
    <property type="entry name" value="Sig_transdc_His_kin-like_C"/>
</dbReference>
<dbReference type="GeneID" id="80799851"/>
<keyword evidence="10" id="KW-0472">Membrane</keyword>
<protein>
    <recommendedName>
        <fullName evidence="3">histidine kinase</fullName>
        <ecNumber evidence="3">2.7.13.3</ecNumber>
    </recommendedName>
</protein>
<dbReference type="Gene3D" id="3.30.450.20">
    <property type="entry name" value="PAS domain"/>
    <property type="match status" value="1"/>
</dbReference>
<evidence type="ECO:0000259" key="12">
    <source>
        <dbReference type="PROSITE" id="PS50112"/>
    </source>
</evidence>
<evidence type="ECO:0000256" key="1">
    <source>
        <dbReference type="ARBA" id="ARBA00000085"/>
    </source>
</evidence>
<dbReference type="Gene3D" id="3.30.565.10">
    <property type="entry name" value="Histidine kinase-like ATPase, C-terminal domain"/>
    <property type="match status" value="1"/>
</dbReference>
<proteinExistence type="predicted"/>
<sequence length="784" mass="84809">MTTESGAPAALPAGKHAPSARTVRWTVGIVAAVMCAIGMVLLFLLTLATNNRVLYERHYQWLFGLNVLVAGILLCVLLWMAVRLLVRWRQKKFGSRLLLKLAAVFGIAGLVPGLLIYVVSYQFVSRSIESWFDVKVEGALSAGVSLASVTLETVAQDMANNTRTASAQLVQVPDAAAGLILERIRDQLGASDVVLWNSNGKAVGTAGQSLFALQPERPSSQQLRTVRSQRPLATIEGLDDINPNDAQAVQQVRVRTLALVSNPSVGLLEEPRYLQVVLPLPQALVTNALAVQGANREYQERALAREGLRSMYIGTLTLSLFLAVFGTVVLAVLLGNQLARPLLLLAQGVRDVTQGDLRPKAVLQTNDELGGLTRSFALMTQQLADARTAVDKSMVEVQSARTNLQTILDNLTSGVLVLDAQGRVLSTNPGATRILRLPMAAHLGDALSELPGLQGFAAMVQEQFALFLGEQGASMGRERWQLVFELGAGDQADGPRAGEVLHDKTSLVVRGAELPGQRRLLVFDDISEIVSAQRSQAWGEVARRVAHEIKNPLTPIQLSAERLDMKLSGKLPEAEQALLQKSVRTIVEQVGAMKRLVNEFRDYARLPAAELQALDLNGLVQDVMHLYGEENARVPVKVELDPQCPRIAGDAQQLRQVIHNLLQNAQDATEQHAQNLGVAPPPVRISTQWLETARRVRLTISDSGGGFPPHILQRAFEPYVTTKARGTGLGLAVVKKIADEHGARIDLANRTEEGVAQGAQVSLSFVPENNAAASEGMATAHRST</sequence>
<evidence type="ECO:0000256" key="3">
    <source>
        <dbReference type="ARBA" id="ARBA00012438"/>
    </source>
</evidence>
<dbReference type="SUPFAM" id="SSF158472">
    <property type="entry name" value="HAMP domain-like"/>
    <property type="match status" value="1"/>
</dbReference>
<dbReference type="GO" id="GO:0000155">
    <property type="term" value="F:phosphorelay sensor kinase activity"/>
    <property type="evidence" value="ECO:0007669"/>
    <property type="project" value="InterPro"/>
</dbReference>
<feature type="domain" description="PAS" evidence="12">
    <location>
        <begin position="400"/>
        <end position="435"/>
    </location>
</feature>
<dbReference type="PROSITE" id="PS50109">
    <property type="entry name" value="HIS_KIN"/>
    <property type="match status" value="1"/>
</dbReference>
<feature type="domain" description="HAMP" evidence="13">
    <location>
        <begin position="336"/>
        <end position="388"/>
    </location>
</feature>
<feature type="transmembrane region" description="Helical" evidence="10">
    <location>
        <begin position="97"/>
        <end position="118"/>
    </location>
</feature>
<dbReference type="SMART" id="SM00388">
    <property type="entry name" value="HisKA"/>
    <property type="match status" value="1"/>
</dbReference>
<keyword evidence="6" id="KW-0547">Nucleotide-binding</keyword>
<dbReference type="Pfam" id="PF00672">
    <property type="entry name" value="HAMP"/>
    <property type="match status" value="1"/>
</dbReference>
<dbReference type="PRINTS" id="PR00344">
    <property type="entry name" value="BCTRLSENSOR"/>
</dbReference>
<evidence type="ECO:0000256" key="8">
    <source>
        <dbReference type="ARBA" id="ARBA00022840"/>
    </source>
</evidence>
<feature type="transmembrane region" description="Helical" evidence="10">
    <location>
        <begin position="61"/>
        <end position="85"/>
    </location>
</feature>
<comment type="subcellular location">
    <subcellularLocation>
        <location evidence="2">Membrane</location>
    </subcellularLocation>
</comment>
<keyword evidence="10" id="KW-1133">Transmembrane helix</keyword>
<feature type="domain" description="Histidine kinase" evidence="11">
    <location>
        <begin position="544"/>
        <end position="769"/>
    </location>
</feature>
<evidence type="ECO:0000256" key="5">
    <source>
        <dbReference type="ARBA" id="ARBA00022679"/>
    </source>
</evidence>
<evidence type="ECO:0000313" key="14">
    <source>
        <dbReference type="EMBL" id="PEH87976.1"/>
    </source>
</evidence>
<dbReference type="OrthoDB" id="9815750at2"/>
<keyword evidence="15" id="KW-1185">Reference proteome</keyword>
<dbReference type="Pfam" id="PF02518">
    <property type="entry name" value="HATPase_c"/>
    <property type="match status" value="1"/>
</dbReference>
<evidence type="ECO:0000256" key="6">
    <source>
        <dbReference type="ARBA" id="ARBA00022741"/>
    </source>
</evidence>
<keyword evidence="7 14" id="KW-0418">Kinase</keyword>
<dbReference type="InterPro" id="IPR003594">
    <property type="entry name" value="HATPase_dom"/>
</dbReference>
<keyword evidence="9" id="KW-0902">Two-component regulatory system</keyword>
<dbReference type="InterPro" id="IPR005467">
    <property type="entry name" value="His_kinase_dom"/>
</dbReference>
<dbReference type="InterPro" id="IPR036890">
    <property type="entry name" value="HATPase_C_sf"/>
</dbReference>
<organism evidence="14 15">
    <name type="scientific">Comamonas terrigena</name>
    <dbReference type="NCBI Taxonomy" id="32013"/>
    <lineage>
        <taxon>Bacteria</taxon>
        <taxon>Pseudomonadati</taxon>
        <taxon>Pseudomonadota</taxon>
        <taxon>Betaproteobacteria</taxon>
        <taxon>Burkholderiales</taxon>
        <taxon>Comamonadaceae</taxon>
        <taxon>Comamonas</taxon>
    </lineage>
</organism>
<dbReference type="InterPro" id="IPR035965">
    <property type="entry name" value="PAS-like_dom_sf"/>
</dbReference>
<dbReference type="InterPro" id="IPR017232">
    <property type="entry name" value="NtrY"/>
</dbReference>
<comment type="caution">
    <text evidence="14">The sequence shown here is derived from an EMBL/GenBank/DDBJ whole genome shotgun (WGS) entry which is preliminary data.</text>
</comment>
<dbReference type="InterPro" id="IPR003660">
    <property type="entry name" value="HAMP_dom"/>
</dbReference>
<evidence type="ECO:0000256" key="2">
    <source>
        <dbReference type="ARBA" id="ARBA00004370"/>
    </source>
</evidence>
<feature type="transmembrane region" description="Helical" evidence="10">
    <location>
        <begin position="311"/>
        <end position="334"/>
    </location>
</feature>
<dbReference type="Pfam" id="PF00512">
    <property type="entry name" value="HisKA"/>
    <property type="match status" value="1"/>
</dbReference>
<dbReference type="InterPro" id="IPR003661">
    <property type="entry name" value="HisK_dim/P_dom"/>
</dbReference>
<evidence type="ECO:0000256" key="7">
    <source>
        <dbReference type="ARBA" id="ARBA00022777"/>
    </source>
</evidence>
<dbReference type="EMBL" id="PDEA01000001">
    <property type="protein sequence ID" value="PEH87976.1"/>
    <property type="molecule type" value="Genomic_DNA"/>
</dbReference>
<dbReference type="PIRSF" id="PIRSF037532">
    <property type="entry name" value="STHK_NtrY"/>
    <property type="match status" value="1"/>
</dbReference>
<dbReference type="InterPro" id="IPR000014">
    <property type="entry name" value="PAS"/>
</dbReference>
<evidence type="ECO:0000256" key="10">
    <source>
        <dbReference type="SAM" id="Phobius"/>
    </source>
</evidence>
<dbReference type="PROSITE" id="PS50885">
    <property type="entry name" value="HAMP"/>
    <property type="match status" value="1"/>
</dbReference>
<dbReference type="Gene3D" id="6.10.340.10">
    <property type="match status" value="1"/>
</dbReference>
<comment type="catalytic activity">
    <reaction evidence="1">
        <text>ATP + protein L-histidine = ADP + protein N-phospho-L-histidine.</text>
        <dbReference type="EC" id="2.7.13.3"/>
    </reaction>
</comment>
<dbReference type="Proteomes" id="UP000220246">
    <property type="component" value="Unassembled WGS sequence"/>
</dbReference>
<dbReference type="GO" id="GO:0005524">
    <property type="term" value="F:ATP binding"/>
    <property type="evidence" value="ECO:0007669"/>
    <property type="project" value="UniProtKB-KW"/>
</dbReference>
<keyword evidence="8" id="KW-0067">ATP-binding</keyword>
<evidence type="ECO:0000256" key="9">
    <source>
        <dbReference type="ARBA" id="ARBA00023012"/>
    </source>
</evidence>
<evidence type="ECO:0000313" key="15">
    <source>
        <dbReference type="Proteomes" id="UP000220246"/>
    </source>
</evidence>
<dbReference type="PANTHER" id="PTHR43065:SF10">
    <property type="entry name" value="PEROXIDE STRESS-ACTIVATED HISTIDINE KINASE MAK3"/>
    <property type="match status" value="1"/>
</dbReference>
<keyword evidence="4" id="KW-0597">Phosphoprotein</keyword>